<evidence type="ECO:0000313" key="2">
    <source>
        <dbReference type="EMBL" id="MEI2684552.1"/>
    </source>
</evidence>
<dbReference type="EMBL" id="JBANEI010000033">
    <property type="protein sequence ID" value="MEI2684552.1"/>
    <property type="molecule type" value="Genomic_DNA"/>
</dbReference>
<comment type="caution">
    <text evidence="2">The sequence shown here is derived from an EMBL/GenBank/DDBJ whole genome shotgun (WGS) entry which is preliminary data.</text>
</comment>
<keyword evidence="1" id="KW-0812">Transmembrane</keyword>
<evidence type="ECO:0008006" key="4">
    <source>
        <dbReference type="Google" id="ProtNLM"/>
    </source>
</evidence>
<evidence type="ECO:0000256" key="1">
    <source>
        <dbReference type="SAM" id="Phobius"/>
    </source>
</evidence>
<protein>
    <recommendedName>
        <fullName evidence="4">Type III secretion protein S</fullName>
    </recommendedName>
</protein>
<dbReference type="Proteomes" id="UP001306592">
    <property type="component" value="Unassembled WGS sequence"/>
</dbReference>
<feature type="transmembrane region" description="Helical" evidence="1">
    <location>
        <begin position="41"/>
        <end position="64"/>
    </location>
</feature>
<name>A0ABU8DM09_ERWAP</name>
<accession>A0ABU8DM09</accession>
<keyword evidence="1" id="KW-1133">Transmembrane helix</keyword>
<keyword evidence="1" id="KW-0472">Membrane</keyword>
<sequence length="73" mass="7522">MTDVLTSVVRAGGTLLLMCLCRLLAQPLTEAAHAGDLDAPGWGILVALALMSSICTLALIKAVVDFVINLIGS</sequence>
<proteinExistence type="predicted"/>
<reference evidence="2 3" key="1">
    <citation type="submission" date="2024-02" db="EMBL/GenBank/DDBJ databases">
        <title>First report Erwinia aphidicola in onion in Chile.</title>
        <authorList>
            <person name="Valenzuela M."/>
            <person name="Pena M."/>
            <person name="Dutta B."/>
        </authorList>
    </citation>
    <scope>NUCLEOTIDE SEQUENCE [LARGE SCALE GENOMIC DNA]</scope>
    <source>
        <strain evidence="2 3">QCJ3A</strain>
    </source>
</reference>
<organism evidence="2 3">
    <name type="scientific">Erwinia aphidicola</name>
    <dbReference type="NCBI Taxonomy" id="68334"/>
    <lineage>
        <taxon>Bacteria</taxon>
        <taxon>Pseudomonadati</taxon>
        <taxon>Pseudomonadota</taxon>
        <taxon>Gammaproteobacteria</taxon>
        <taxon>Enterobacterales</taxon>
        <taxon>Erwiniaceae</taxon>
        <taxon>Erwinia</taxon>
    </lineage>
</organism>
<evidence type="ECO:0000313" key="3">
    <source>
        <dbReference type="Proteomes" id="UP001306592"/>
    </source>
</evidence>
<gene>
    <name evidence="2" type="ORF">V8N49_23345</name>
</gene>
<dbReference type="RefSeq" id="WP_336204304.1">
    <property type="nucleotide sequence ID" value="NZ_JBANEI010000033.1"/>
</dbReference>
<keyword evidence="3" id="KW-1185">Reference proteome</keyword>